<dbReference type="GO" id="GO:0006313">
    <property type="term" value="P:DNA transposition"/>
    <property type="evidence" value="ECO:0007669"/>
    <property type="project" value="InterPro"/>
</dbReference>
<dbReference type="InterPro" id="IPR002686">
    <property type="entry name" value="Transposase_17"/>
</dbReference>
<organism evidence="3 4">
    <name type="scientific">Reichenbachiella agariperforans</name>
    <dbReference type="NCBI Taxonomy" id="156994"/>
    <lineage>
        <taxon>Bacteria</taxon>
        <taxon>Pseudomonadati</taxon>
        <taxon>Bacteroidota</taxon>
        <taxon>Cytophagia</taxon>
        <taxon>Cytophagales</taxon>
        <taxon>Reichenbachiellaceae</taxon>
        <taxon>Reichenbachiella</taxon>
    </lineage>
</organism>
<dbReference type="InterPro" id="IPR052715">
    <property type="entry name" value="RAYT_transposase"/>
</dbReference>
<dbReference type="Gene3D" id="3.30.70.1290">
    <property type="entry name" value="Transposase IS200-like"/>
    <property type="match status" value="1"/>
</dbReference>
<protein>
    <submittedName>
        <fullName evidence="3">REP element-mobilizing transposase RayT</fullName>
    </submittedName>
</protein>
<evidence type="ECO:0000256" key="1">
    <source>
        <dbReference type="SAM" id="Phobius"/>
    </source>
</evidence>
<accession>A0A1M6WNP5</accession>
<keyword evidence="1" id="KW-0472">Membrane</keyword>
<dbReference type="NCBIfam" id="NF047646">
    <property type="entry name" value="REP_Tyr_transpos"/>
    <property type="match status" value="1"/>
</dbReference>
<dbReference type="SMART" id="SM01321">
    <property type="entry name" value="Y1_Tnp"/>
    <property type="match status" value="1"/>
</dbReference>
<dbReference type="Proteomes" id="UP000184474">
    <property type="component" value="Unassembled WGS sequence"/>
</dbReference>
<dbReference type="GO" id="GO:0004803">
    <property type="term" value="F:transposase activity"/>
    <property type="evidence" value="ECO:0007669"/>
    <property type="project" value="InterPro"/>
</dbReference>
<sequence length="181" mass="21106">MANRYKIRDESGLYFVTFTVIGWVDLFVRNAYRDCIIDSLKYCQKEKGLIVHAFVIMTSHVHLIVSSKEGFDLVATIRDFKKFTSKKLIALIKEIPESRREWMLNKFAYEAQRIKRGSQYILWKEGYHAKQLETNAFIDEKLNYLHQNPVEGGFVSQADDYVYSSARNYGGELGVMEVELL</sequence>
<feature type="transmembrane region" description="Helical" evidence="1">
    <location>
        <begin position="12"/>
        <end position="32"/>
    </location>
</feature>
<dbReference type="PANTHER" id="PTHR36966:SF1">
    <property type="entry name" value="REP-ASSOCIATED TYROSINE TRANSPOSASE"/>
    <property type="match status" value="1"/>
</dbReference>
<keyword evidence="1" id="KW-0812">Transmembrane</keyword>
<dbReference type="EMBL" id="FRAA01000014">
    <property type="protein sequence ID" value="SHK95393.1"/>
    <property type="molecule type" value="Genomic_DNA"/>
</dbReference>
<dbReference type="STRING" id="156994.SAMN04488028_1146"/>
<dbReference type="RefSeq" id="WP_073125595.1">
    <property type="nucleotide sequence ID" value="NZ_FRAA01000014.1"/>
</dbReference>
<dbReference type="GO" id="GO:0043565">
    <property type="term" value="F:sequence-specific DNA binding"/>
    <property type="evidence" value="ECO:0007669"/>
    <property type="project" value="TreeGrafter"/>
</dbReference>
<evidence type="ECO:0000313" key="3">
    <source>
        <dbReference type="EMBL" id="SHK95393.1"/>
    </source>
</evidence>
<dbReference type="PANTHER" id="PTHR36966">
    <property type="entry name" value="REP-ASSOCIATED TYROSINE TRANSPOSASE"/>
    <property type="match status" value="1"/>
</dbReference>
<dbReference type="SUPFAM" id="SSF143422">
    <property type="entry name" value="Transposase IS200-like"/>
    <property type="match status" value="1"/>
</dbReference>
<evidence type="ECO:0000313" key="4">
    <source>
        <dbReference type="Proteomes" id="UP000184474"/>
    </source>
</evidence>
<keyword evidence="4" id="KW-1185">Reference proteome</keyword>
<reference evidence="4" key="1">
    <citation type="submission" date="2016-11" db="EMBL/GenBank/DDBJ databases">
        <authorList>
            <person name="Varghese N."/>
            <person name="Submissions S."/>
        </authorList>
    </citation>
    <scope>NUCLEOTIDE SEQUENCE [LARGE SCALE GENOMIC DNA]</scope>
    <source>
        <strain evidence="4">DSM 26134</strain>
    </source>
</reference>
<keyword evidence="1" id="KW-1133">Transmembrane helix</keyword>
<dbReference type="Pfam" id="PF01797">
    <property type="entry name" value="Y1_Tnp"/>
    <property type="match status" value="1"/>
</dbReference>
<gene>
    <name evidence="3" type="ORF">SAMN04488028_1146</name>
</gene>
<feature type="domain" description="Transposase IS200-like" evidence="2">
    <location>
        <begin position="9"/>
        <end position="148"/>
    </location>
</feature>
<dbReference type="InterPro" id="IPR036515">
    <property type="entry name" value="Transposase_17_sf"/>
</dbReference>
<proteinExistence type="predicted"/>
<name>A0A1M6WNP5_REIAG</name>
<evidence type="ECO:0000259" key="2">
    <source>
        <dbReference type="SMART" id="SM01321"/>
    </source>
</evidence>
<dbReference type="AlphaFoldDB" id="A0A1M6WNP5"/>